<dbReference type="EMBL" id="VTFX01000001">
    <property type="protein sequence ID" value="KAD4059938.1"/>
    <property type="molecule type" value="Genomic_DNA"/>
</dbReference>
<feature type="transmembrane region" description="Helical" evidence="1">
    <location>
        <begin position="40"/>
        <end position="61"/>
    </location>
</feature>
<evidence type="ECO:0000313" key="3">
    <source>
        <dbReference type="Proteomes" id="UP000326852"/>
    </source>
</evidence>
<keyword evidence="1" id="KW-1133">Transmembrane helix</keyword>
<accession>A0A5N6MV02</accession>
<name>A0A5N6MV02_9MICC</name>
<feature type="transmembrane region" description="Helical" evidence="1">
    <location>
        <begin position="16"/>
        <end position="34"/>
    </location>
</feature>
<dbReference type="AlphaFoldDB" id="A0A5N6MV02"/>
<sequence length="66" mass="7157">MTIPGGTESNNRSSNAIMYFCGAVAMLMFSILAFGNASEWFDYVSATIWLSLAVVLGYRGFRPGPV</sequence>
<protein>
    <submittedName>
        <fullName evidence="2">Uncharacterized protein</fullName>
    </submittedName>
</protein>
<gene>
    <name evidence="2" type="ORF">GD627_02320</name>
</gene>
<comment type="caution">
    <text evidence="2">The sequence shown here is derived from an EMBL/GenBank/DDBJ whole genome shotgun (WGS) entry which is preliminary data.</text>
</comment>
<evidence type="ECO:0000313" key="2">
    <source>
        <dbReference type="EMBL" id="KAD4059938.1"/>
    </source>
</evidence>
<organism evidence="2 3">
    <name type="scientific">Arthrobacter yangruifuii</name>
    <dbReference type="NCBI Taxonomy" id="2606616"/>
    <lineage>
        <taxon>Bacteria</taxon>
        <taxon>Bacillati</taxon>
        <taxon>Actinomycetota</taxon>
        <taxon>Actinomycetes</taxon>
        <taxon>Micrococcales</taxon>
        <taxon>Micrococcaceae</taxon>
        <taxon>Arthrobacter</taxon>
    </lineage>
</organism>
<evidence type="ECO:0000256" key="1">
    <source>
        <dbReference type="SAM" id="Phobius"/>
    </source>
</evidence>
<keyword evidence="1" id="KW-0472">Membrane</keyword>
<dbReference type="Proteomes" id="UP000326852">
    <property type="component" value="Unassembled WGS sequence"/>
</dbReference>
<dbReference type="RefSeq" id="WP_152271191.1">
    <property type="nucleotide sequence ID" value="NZ_VTFX01000001.1"/>
</dbReference>
<reference evidence="2 3" key="1">
    <citation type="submission" date="2019-08" db="EMBL/GenBank/DDBJ databases">
        <title>Arthrobacter sp. nov., isolated from plateau pika and Tibetan wild ass.</title>
        <authorList>
            <person name="Ge Y."/>
        </authorList>
    </citation>
    <scope>NUCLEOTIDE SEQUENCE [LARGE SCALE GENOMIC DNA]</scope>
    <source>
        <strain evidence="2 3">785</strain>
    </source>
</reference>
<keyword evidence="1" id="KW-0812">Transmembrane</keyword>
<keyword evidence="3" id="KW-1185">Reference proteome</keyword>
<proteinExistence type="predicted"/>